<dbReference type="SUPFAM" id="SSF110455">
    <property type="entry name" value="Toprim domain"/>
    <property type="match status" value="1"/>
</dbReference>
<dbReference type="Pfam" id="PF13662">
    <property type="entry name" value="Toprim_4"/>
    <property type="match status" value="1"/>
</dbReference>
<evidence type="ECO:0000259" key="1">
    <source>
        <dbReference type="PROSITE" id="PS50880"/>
    </source>
</evidence>
<evidence type="ECO:0000313" key="2">
    <source>
        <dbReference type="EMBL" id="HIQ29987.1"/>
    </source>
</evidence>
<evidence type="ECO:0000313" key="3">
    <source>
        <dbReference type="Proteomes" id="UP000608579"/>
    </source>
</evidence>
<gene>
    <name evidence="2" type="ORF">EYH45_05425</name>
</gene>
<dbReference type="EMBL" id="DQVM01000105">
    <property type="protein sequence ID" value="HIQ29987.1"/>
    <property type="molecule type" value="Genomic_DNA"/>
</dbReference>
<accession>A0A833EA07</accession>
<comment type="caution">
    <text evidence="2">The sequence shown here is derived from an EMBL/GenBank/DDBJ whole genome shotgun (WGS) entry which is preliminary data.</text>
</comment>
<dbReference type="Proteomes" id="UP000608579">
    <property type="component" value="Unassembled WGS sequence"/>
</dbReference>
<name>A0A833EA07_CALS0</name>
<dbReference type="Gene3D" id="3.40.1360.10">
    <property type="match status" value="1"/>
</dbReference>
<reference evidence="2" key="1">
    <citation type="journal article" date="2020" name="ISME J.">
        <title>Gammaproteobacteria mediating utilization of methyl-, sulfur- and petroleum organic compounds in deep ocean hydrothermal plumes.</title>
        <authorList>
            <person name="Zhou Z."/>
            <person name="Liu Y."/>
            <person name="Pan J."/>
            <person name="Cron B.R."/>
            <person name="Toner B.M."/>
            <person name="Anantharaman K."/>
            <person name="Breier J.A."/>
            <person name="Dick G.J."/>
            <person name="Li M."/>
        </authorList>
    </citation>
    <scope>NUCLEOTIDE SEQUENCE</scope>
    <source>
        <strain evidence="2">SZUA-1515</strain>
    </source>
</reference>
<dbReference type="PANTHER" id="PTHR39964">
    <property type="entry name" value="UPF0292 PROTEIN TK1411"/>
    <property type="match status" value="1"/>
</dbReference>
<organism evidence="2 3">
    <name type="scientific">Caldiarchaeum subterraneum</name>
    <dbReference type="NCBI Taxonomy" id="311458"/>
    <lineage>
        <taxon>Archaea</taxon>
        <taxon>Nitrososphaerota</taxon>
        <taxon>Candidatus Caldarchaeales</taxon>
        <taxon>Candidatus Caldarchaeaceae</taxon>
        <taxon>Candidatus Caldarchaeum</taxon>
    </lineage>
</organism>
<protein>
    <submittedName>
        <fullName evidence="2">Toprim domain-containing protein</fullName>
    </submittedName>
</protein>
<dbReference type="InterPro" id="IPR006171">
    <property type="entry name" value="TOPRIM_dom"/>
</dbReference>
<dbReference type="PROSITE" id="PS50880">
    <property type="entry name" value="TOPRIM"/>
    <property type="match status" value="1"/>
</dbReference>
<proteinExistence type="predicted"/>
<dbReference type="PANTHER" id="PTHR39964:SF2">
    <property type="entry name" value="UPF0292 PROTEIN MJ1624"/>
    <property type="match status" value="1"/>
</dbReference>
<dbReference type="AlphaFoldDB" id="A0A833EA07"/>
<sequence length="141" mass="16816">MKKPAGQNLHFRGRKLGRRLKTELEGIIAVIEKLKHEADEDTVILVEGQRDKQALQQLGITGRILSLREFRNEVRVYLNAERVILLLDFDEEGVEMYKRVRTRLEQQGFKVEPFYYRRLCEMRRFGVYTVEEMGRYLNRVL</sequence>
<feature type="domain" description="Toprim" evidence="1">
    <location>
        <begin position="41"/>
        <end position="119"/>
    </location>
</feature>